<dbReference type="SUPFAM" id="SSF160104">
    <property type="entry name" value="Acetoacetate decarboxylase-like"/>
    <property type="match status" value="1"/>
</dbReference>
<evidence type="ECO:0000313" key="1">
    <source>
        <dbReference type="EMBL" id="TFD25859.1"/>
    </source>
</evidence>
<evidence type="ECO:0000313" key="2">
    <source>
        <dbReference type="Proteomes" id="UP000298424"/>
    </source>
</evidence>
<dbReference type="InterPro" id="IPR018644">
    <property type="entry name" value="DUF2071"/>
</dbReference>
<dbReference type="InterPro" id="IPR023375">
    <property type="entry name" value="ADC_dom_sf"/>
</dbReference>
<dbReference type="OrthoDB" id="150993at2"/>
<dbReference type="RefSeq" id="WP_104197897.1">
    <property type="nucleotide sequence ID" value="NZ_SOGT01000011.1"/>
</dbReference>
<organism evidence="1 2">
    <name type="scientific">Cryobacterium lyxosi</name>
    <dbReference type="NCBI Taxonomy" id="1259228"/>
    <lineage>
        <taxon>Bacteria</taxon>
        <taxon>Bacillati</taxon>
        <taxon>Actinomycetota</taxon>
        <taxon>Actinomycetes</taxon>
        <taxon>Micrococcales</taxon>
        <taxon>Microbacteriaceae</taxon>
        <taxon>Cryobacterium</taxon>
    </lineage>
</organism>
<dbReference type="PANTHER" id="PTHR39186:SF1">
    <property type="entry name" value="DUF2071 DOMAIN-CONTAINING PROTEIN"/>
    <property type="match status" value="1"/>
</dbReference>
<comment type="caution">
    <text evidence="1">The sequence shown here is derived from an EMBL/GenBank/DDBJ whole genome shotgun (WGS) entry which is preliminary data.</text>
</comment>
<dbReference type="Proteomes" id="UP000298424">
    <property type="component" value="Unassembled WGS sequence"/>
</dbReference>
<dbReference type="AlphaFoldDB" id="A0A4R8ZEZ2"/>
<accession>A0A4R8ZEZ2</accession>
<dbReference type="EMBL" id="SOGT01000011">
    <property type="protein sequence ID" value="TFD25859.1"/>
    <property type="molecule type" value="Genomic_DNA"/>
</dbReference>
<name>A0A4R8ZEZ2_9MICO</name>
<protein>
    <submittedName>
        <fullName evidence="1">DUF2071 domain-containing protein</fullName>
    </submittedName>
</protein>
<dbReference type="PANTHER" id="PTHR39186">
    <property type="entry name" value="DUF2071 FAMILY PROTEIN"/>
    <property type="match status" value="1"/>
</dbReference>
<dbReference type="Gene3D" id="2.40.400.10">
    <property type="entry name" value="Acetoacetate decarboxylase-like"/>
    <property type="match status" value="1"/>
</dbReference>
<keyword evidence="2" id="KW-1185">Reference proteome</keyword>
<reference evidence="1 2" key="1">
    <citation type="submission" date="2019-03" db="EMBL/GenBank/DDBJ databases">
        <title>Genomics of glacier-inhabiting Cryobacterium strains.</title>
        <authorList>
            <person name="Liu Q."/>
            <person name="Xin Y.-H."/>
        </authorList>
    </citation>
    <scope>NUCLEOTIDE SEQUENCE [LARGE SCALE GENOMIC DNA]</scope>
    <source>
        <strain evidence="1 2">TMT1-1</strain>
    </source>
</reference>
<sequence length="243" mass="26444">MANAEAHPISAIAPPLAGRAAASQRWSHVVFLHWRVDAALVAPLLPKGLVPDEHDGSSWVGLIPFVLDRATILGSPPIPYFGTFVEVNVRLYAVDSEGRRGVVFVSLEAGRLAAVLAARALFSLPYIWSRTRLTIDSGQYRYNSTRHGNHAKRSEIVARPGAGAVVDDPLADFLTARWALFTNIRGRTVYLRNHHEPWPLFGAELVSLDDTLLAAAGFAGLTDRAPDSVLYSPGVTTWFGRGK</sequence>
<gene>
    <name evidence="1" type="ORF">E3T27_08600</name>
</gene>
<proteinExistence type="predicted"/>
<dbReference type="Pfam" id="PF09844">
    <property type="entry name" value="DUF2071"/>
    <property type="match status" value="1"/>
</dbReference>